<dbReference type="SUPFAM" id="SSF53850">
    <property type="entry name" value="Periplasmic binding protein-like II"/>
    <property type="match status" value="1"/>
</dbReference>
<keyword evidence="7" id="KW-1185">Reference proteome</keyword>
<dbReference type="Pfam" id="PF00126">
    <property type="entry name" value="HTH_1"/>
    <property type="match status" value="1"/>
</dbReference>
<dbReference type="GO" id="GO:0005829">
    <property type="term" value="C:cytosol"/>
    <property type="evidence" value="ECO:0007669"/>
    <property type="project" value="TreeGrafter"/>
</dbReference>
<dbReference type="Pfam" id="PF03466">
    <property type="entry name" value="LysR_substrate"/>
    <property type="match status" value="1"/>
</dbReference>
<dbReference type="InterPro" id="IPR005119">
    <property type="entry name" value="LysR_subst-bd"/>
</dbReference>
<comment type="caution">
    <text evidence="6">The sequence shown here is derived from an EMBL/GenBank/DDBJ whole genome shotgun (WGS) entry which is preliminary data.</text>
</comment>
<keyword evidence="3 6" id="KW-0238">DNA-binding</keyword>
<dbReference type="GO" id="GO:0003700">
    <property type="term" value="F:DNA-binding transcription factor activity"/>
    <property type="evidence" value="ECO:0007669"/>
    <property type="project" value="InterPro"/>
</dbReference>
<evidence type="ECO:0000313" key="6">
    <source>
        <dbReference type="EMBL" id="NYF41201.1"/>
    </source>
</evidence>
<sequence length="328" mass="34108">MLDLRRLTVICEFARRGSIAATAEALGYSPSAVSQQLAVLEREAGAALLDRTARSAALTDAGHRLVEHAERILAMVEAAESDLSAQAGTPSGHVAVTAFPTAAVAFAPALARTLRRHTGLTLRMRQAPAGSGIGQVRSGEADIALVDDWHGGAREEPAPLRVFPLLRDPLVLAVPRRHRLAAPEEPVDLRELRDEPWMATPEGEPSRLAVDRLLAGVGGARPVPWEFEGLGTVLGLVAKGIGIAAVPALTLAAGVRGVAVRELPGPPIVREIHAVARAGSVHRPAVAVTLRALHVAARLLAADLAQVPVPALTPIISPIPAPAEPAGG</sequence>
<dbReference type="InterPro" id="IPR050950">
    <property type="entry name" value="HTH-type_LysR_regulators"/>
</dbReference>
<dbReference type="GO" id="GO:0003677">
    <property type="term" value="F:DNA binding"/>
    <property type="evidence" value="ECO:0007669"/>
    <property type="project" value="UniProtKB-KW"/>
</dbReference>
<dbReference type="Gene3D" id="1.10.10.10">
    <property type="entry name" value="Winged helix-like DNA-binding domain superfamily/Winged helix DNA-binding domain"/>
    <property type="match status" value="1"/>
</dbReference>
<dbReference type="InterPro" id="IPR036388">
    <property type="entry name" value="WH-like_DNA-bd_sf"/>
</dbReference>
<dbReference type="Proteomes" id="UP000576393">
    <property type="component" value="Unassembled WGS sequence"/>
</dbReference>
<keyword evidence="2" id="KW-0805">Transcription regulation</keyword>
<evidence type="ECO:0000256" key="2">
    <source>
        <dbReference type="ARBA" id="ARBA00023015"/>
    </source>
</evidence>
<dbReference type="PANTHER" id="PTHR30419">
    <property type="entry name" value="HTH-TYPE TRANSCRIPTIONAL REGULATOR YBHD"/>
    <property type="match status" value="1"/>
</dbReference>
<dbReference type="EMBL" id="JACCCO010000001">
    <property type="protein sequence ID" value="NYF41201.1"/>
    <property type="molecule type" value="Genomic_DNA"/>
</dbReference>
<dbReference type="InterPro" id="IPR000847">
    <property type="entry name" value="LysR_HTH_N"/>
</dbReference>
<organism evidence="6 7">
    <name type="scientific">Streptosporangium sandarakinum</name>
    <dbReference type="NCBI Taxonomy" id="1260955"/>
    <lineage>
        <taxon>Bacteria</taxon>
        <taxon>Bacillati</taxon>
        <taxon>Actinomycetota</taxon>
        <taxon>Actinomycetes</taxon>
        <taxon>Streptosporangiales</taxon>
        <taxon>Streptosporangiaceae</taxon>
        <taxon>Streptosporangium</taxon>
    </lineage>
</organism>
<reference evidence="6 7" key="1">
    <citation type="submission" date="2020-07" db="EMBL/GenBank/DDBJ databases">
        <title>Sequencing the genomes of 1000 actinobacteria strains.</title>
        <authorList>
            <person name="Klenk H.-P."/>
        </authorList>
    </citation>
    <scope>NUCLEOTIDE SEQUENCE [LARGE SCALE GENOMIC DNA]</scope>
    <source>
        <strain evidence="6 7">DSM 45763</strain>
    </source>
</reference>
<keyword evidence="4" id="KW-0804">Transcription</keyword>
<proteinExistence type="inferred from homology"/>
<dbReference type="FunFam" id="1.10.10.10:FF:000001">
    <property type="entry name" value="LysR family transcriptional regulator"/>
    <property type="match status" value="1"/>
</dbReference>
<comment type="similarity">
    <text evidence="1">Belongs to the LysR transcriptional regulatory family.</text>
</comment>
<dbReference type="InterPro" id="IPR036390">
    <property type="entry name" value="WH_DNA-bd_sf"/>
</dbReference>
<evidence type="ECO:0000256" key="4">
    <source>
        <dbReference type="ARBA" id="ARBA00023163"/>
    </source>
</evidence>
<dbReference type="RefSeq" id="WP_179821788.1">
    <property type="nucleotide sequence ID" value="NZ_JACCCO010000001.1"/>
</dbReference>
<evidence type="ECO:0000256" key="3">
    <source>
        <dbReference type="ARBA" id="ARBA00023125"/>
    </source>
</evidence>
<dbReference type="Gene3D" id="3.40.190.10">
    <property type="entry name" value="Periplasmic binding protein-like II"/>
    <property type="match status" value="2"/>
</dbReference>
<evidence type="ECO:0000256" key="1">
    <source>
        <dbReference type="ARBA" id="ARBA00009437"/>
    </source>
</evidence>
<dbReference type="SUPFAM" id="SSF46785">
    <property type="entry name" value="Winged helix' DNA-binding domain"/>
    <property type="match status" value="1"/>
</dbReference>
<gene>
    <name evidence="6" type="ORF">HDA43_003360</name>
</gene>
<accession>A0A852V4I4</accession>
<protein>
    <submittedName>
        <fullName evidence="6">DNA-binding transcriptional LysR family regulator</fullName>
    </submittedName>
</protein>
<dbReference type="AlphaFoldDB" id="A0A852V4I4"/>
<evidence type="ECO:0000259" key="5">
    <source>
        <dbReference type="PROSITE" id="PS50931"/>
    </source>
</evidence>
<evidence type="ECO:0000313" key="7">
    <source>
        <dbReference type="Proteomes" id="UP000576393"/>
    </source>
</evidence>
<name>A0A852V4I4_9ACTN</name>
<dbReference type="PROSITE" id="PS50931">
    <property type="entry name" value="HTH_LYSR"/>
    <property type="match status" value="1"/>
</dbReference>
<feature type="domain" description="HTH lysR-type" evidence="5">
    <location>
        <begin position="2"/>
        <end position="59"/>
    </location>
</feature>